<evidence type="ECO:0000313" key="1">
    <source>
        <dbReference type="EMBL" id="CAB4871864.1"/>
    </source>
</evidence>
<protein>
    <submittedName>
        <fullName evidence="1">Unannotated protein</fullName>
    </submittedName>
</protein>
<name>A0A6J7DTA0_9ZZZZ</name>
<organism evidence="1">
    <name type="scientific">freshwater metagenome</name>
    <dbReference type="NCBI Taxonomy" id="449393"/>
    <lineage>
        <taxon>unclassified sequences</taxon>
        <taxon>metagenomes</taxon>
        <taxon>ecological metagenomes</taxon>
    </lineage>
</organism>
<sequence length="61" mass="6968">MFGSVAESLLQKLVIVGFDDRKQTFLVTFPVNNQSHLSVGNARRRYIHRVEELVRGVLVNL</sequence>
<reference evidence="1" key="1">
    <citation type="submission" date="2020-05" db="EMBL/GenBank/DDBJ databases">
        <authorList>
            <person name="Chiriac C."/>
            <person name="Salcher M."/>
            <person name="Ghai R."/>
            <person name="Kavagutti S V."/>
        </authorList>
    </citation>
    <scope>NUCLEOTIDE SEQUENCE</scope>
</reference>
<dbReference type="EMBL" id="CAFBLF010000154">
    <property type="protein sequence ID" value="CAB4871864.1"/>
    <property type="molecule type" value="Genomic_DNA"/>
</dbReference>
<gene>
    <name evidence="1" type="ORF">UFOPK3339_00943</name>
</gene>
<dbReference type="AlphaFoldDB" id="A0A6J7DTA0"/>
<accession>A0A6J7DTA0</accession>
<proteinExistence type="predicted"/>